<proteinExistence type="inferred from homology"/>
<evidence type="ECO:0000256" key="7">
    <source>
        <dbReference type="ARBA" id="ARBA00023237"/>
    </source>
</evidence>
<dbReference type="InterPro" id="IPR037066">
    <property type="entry name" value="Plug_dom_sf"/>
</dbReference>
<keyword evidence="2 8" id="KW-0813">Transport</keyword>
<comment type="subcellular location">
    <subcellularLocation>
        <location evidence="1 8">Cell outer membrane</location>
        <topology evidence="1 8">Multi-pass membrane protein</topology>
    </subcellularLocation>
</comment>
<keyword evidence="11" id="KW-1185">Reference proteome</keyword>
<organism evidence="10 11">
    <name type="scientific">Parapedobacter defluvii</name>
    <dbReference type="NCBI Taxonomy" id="2045106"/>
    <lineage>
        <taxon>Bacteria</taxon>
        <taxon>Pseudomonadati</taxon>
        <taxon>Bacteroidota</taxon>
        <taxon>Sphingobacteriia</taxon>
        <taxon>Sphingobacteriales</taxon>
        <taxon>Sphingobacteriaceae</taxon>
        <taxon>Parapedobacter</taxon>
    </lineage>
</organism>
<dbReference type="Gene3D" id="2.170.130.10">
    <property type="entry name" value="TonB-dependent receptor, plug domain"/>
    <property type="match status" value="1"/>
</dbReference>
<dbReference type="InterPro" id="IPR012910">
    <property type="entry name" value="Plug_dom"/>
</dbReference>
<evidence type="ECO:0000256" key="6">
    <source>
        <dbReference type="ARBA" id="ARBA00023136"/>
    </source>
</evidence>
<dbReference type="Gene3D" id="2.40.170.20">
    <property type="entry name" value="TonB-dependent receptor, beta-barrel domain"/>
    <property type="match status" value="1"/>
</dbReference>
<evidence type="ECO:0000256" key="3">
    <source>
        <dbReference type="ARBA" id="ARBA00022452"/>
    </source>
</evidence>
<evidence type="ECO:0000256" key="5">
    <source>
        <dbReference type="ARBA" id="ARBA00022729"/>
    </source>
</evidence>
<reference evidence="11" key="1">
    <citation type="journal article" date="2019" name="Int. J. Syst. Evol. Microbiol.">
        <title>The Global Catalogue of Microorganisms (GCM) 10K type strain sequencing project: providing services to taxonomists for standard genome sequencing and annotation.</title>
        <authorList>
            <consortium name="The Broad Institute Genomics Platform"/>
            <consortium name="The Broad Institute Genome Sequencing Center for Infectious Disease"/>
            <person name="Wu L."/>
            <person name="Ma J."/>
        </authorList>
    </citation>
    <scope>NUCLEOTIDE SEQUENCE [LARGE SCALE GENOMIC DNA]</scope>
    <source>
        <strain evidence="11">CGMCC 1.15342</strain>
    </source>
</reference>
<keyword evidence="3 8" id="KW-1134">Transmembrane beta strand</keyword>
<evidence type="ECO:0000313" key="11">
    <source>
        <dbReference type="Proteomes" id="UP000597338"/>
    </source>
</evidence>
<accession>A0ABQ1L777</accession>
<dbReference type="SUPFAM" id="SSF56935">
    <property type="entry name" value="Porins"/>
    <property type="match status" value="1"/>
</dbReference>
<gene>
    <name evidence="10" type="ORF">GCM10011386_06780</name>
</gene>
<dbReference type="InterPro" id="IPR036942">
    <property type="entry name" value="Beta-barrel_TonB_sf"/>
</dbReference>
<comment type="caution">
    <text evidence="10">The sequence shown here is derived from an EMBL/GenBank/DDBJ whole genome shotgun (WGS) entry which is preliminary data.</text>
</comment>
<dbReference type="PANTHER" id="PTHR30069:SF29">
    <property type="entry name" value="HEMOGLOBIN AND HEMOGLOBIN-HAPTOGLOBIN-BINDING PROTEIN 1-RELATED"/>
    <property type="match status" value="1"/>
</dbReference>
<dbReference type="SUPFAM" id="SSF49464">
    <property type="entry name" value="Carboxypeptidase regulatory domain-like"/>
    <property type="match status" value="1"/>
</dbReference>
<sequence length="817" mass="92051">MVYAQRRETAKAIGYVHDSEGNPLTEAVVHLRNTSYSTEVDDKGHFVLLVQPGEYELVVSSIGYLSKTVSVSLKNGENKLGHLMLKSDPNMVIDQVVITGKSAIAEVRETPFNVVALDARSQYNSTLDLAHLLDKASGVKIRETGGVGSDMSITLNGFTGRNIRVFIDGVPMQGMGSAFQLNNIPVNMAERIEVYKGVVPIEFGADALGGVINIVTNRTSNTTLDASYAYGSFNTHKSNVSFNHTFKSGVSLQVSAFQNYSDNNYKVKTTYRIFAAEKTPGTDENGNTIPWQSGSSWSPDSAWFRRFHDTYRNETLIAKVGIVGKPWADRLLLGLTMGQVHKDVQNGAEMKFVYGERTAHSRSVLPSFVYDKRNLIVDGLSVRVTGNYNYEKAGSVDTTSYKYSWSGDRRLIKDLRGLSNSYGEASFGLSEYASSNESGTVNIGYRINQSHSIAVNNVLTHYLRKPDIASIAQTIYPDLPTAADSMTRTSFKNTLGLEYRYTFKRKWNTNVFAKHYLNKASGPETGTNTETAAEYTYRRKEDAGKIGYGIATTYFFRDLQLKASAEKAYRLPTDRELFGDEILEEGNIKLKPEESNNYNIGFTLNKELNPAFTVYVDWSGYYRDTYNFIQTILARVGDDVNGNSIYRRTNHGRVTRLGTDIEGRLYYKNKATIGATLTYMDIRDKSYFSDEAGKIENGNYGYRMPNLPYFFWNADAAYYLHDLFGTGNTLNLNYTLNYVDKIYRNALAYGDRSSKDFIPKQLFSDFTATYIMQNGKYNISFEVRNIEDAMLYDNFSLQKPGRSFAVKLRYFFIKRNQ</sequence>
<dbReference type="Pfam" id="PF13715">
    <property type="entry name" value="CarbopepD_reg_2"/>
    <property type="match status" value="1"/>
</dbReference>
<dbReference type="InterPro" id="IPR039426">
    <property type="entry name" value="TonB-dep_rcpt-like"/>
</dbReference>
<dbReference type="Pfam" id="PF07715">
    <property type="entry name" value="Plug"/>
    <property type="match status" value="1"/>
</dbReference>
<protein>
    <submittedName>
        <fullName evidence="10">Ligand-gated channel protein</fullName>
    </submittedName>
</protein>
<evidence type="ECO:0000256" key="4">
    <source>
        <dbReference type="ARBA" id="ARBA00022692"/>
    </source>
</evidence>
<keyword evidence="5" id="KW-0732">Signal</keyword>
<dbReference type="PANTHER" id="PTHR30069">
    <property type="entry name" value="TONB-DEPENDENT OUTER MEMBRANE RECEPTOR"/>
    <property type="match status" value="1"/>
</dbReference>
<dbReference type="Proteomes" id="UP000597338">
    <property type="component" value="Unassembled WGS sequence"/>
</dbReference>
<keyword evidence="4 8" id="KW-0812">Transmembrane</keyword>
<keyword evidence="7 8" id="KW-0998">Cell outer membrane</keyword>
<evidence type="ECO:0000259" key="9">
    <source>
        <dbReference type="Pfam" id="PF07715"/>
    </source>
</evidence>
<evidence type="ECO:0000256" key="8">
    <source>
        <dbReference type="PROSITE-ProRule" id="PRU01360"/>
    </source>
</evidence>
<feature type="domain" description="TonB-dependent receptor plug" evidence="9">
    <location>
        <begin position="108"/>
        <end position="211"/>
    </location>
</feature>
<evidence type="ECO:0000256" key="1">
    <source>
        <dbReference type="ARBA" id="ARBA00004571"/>
    </source>
</evidence>
<dbReference type="Gene3D" id="2.60.40.1120">
    <property type="entry name" value="Carboxypeptidase-like, regulatory domain"/>
    <property type="match status" value="1"/>
</dbReference>
<dbReference type="InterPro" id="IPR008969">
    <property type="entry name" value="CarboxyPept-like_regulatory"/>
</dbReference>
<name>A0ABQ1L777_9SPHI</name>
<dbReference type="PROSITE" id="PS52016">
    <property type="entry name" value="TONB_DEPENDENT_REC_3"/>
    <property type="match status" value="1"/>
</dbReference>
<evidence type="ECO:0000256" key="2">
    <source>
        <dbReference type="ARBA" id="ARBA00022448"/>
    </source>
</evidence>
<dbReference type="EMBL" id="BMIK01000001">
    <property type="protein sequence ID" value="GGC17551.1"/>
    <property type="molecule type" value="Genomic_DNA"/>
</dbReference>
<evidence type="ECO:0000313" key="10">
    <source>
        <dbReference type="EMBL" id="GGC17551.1"/>
    </source>
</evidence>
<keyword evidence="6 8" id="KW-0472">Membrane</keyword>
<comment type="similarity">
    <text evidence="8">Belongs to the TonB-dependent receptor family.</text>
</comment>